<dbReference type="Gene3D" id="3.40.1260.10">
    <property type="entry name" value="DsrEFH-like"/>
    <property type="match status" value="1"/>
</dbReference>
<proteinExistence type="predicted"/>
<dbReference type="Pfam" id="PF04077">
    <property type="entry name" value="DsrH"/>
    <property type="match status" value="1"/>
</dbReference>
<reference evidence="1 2" key="1">
    <citation type="submission" date="2018-08" db="EMBL/GenBank/DDBJ databases">
        <title>Thalassotalea euphylliae genome.</title>
        <authorList>
            <person name="Summers S."/>
            <person name="Rice S.A."/>
            <person name="Freckelton M.L."/>
            <person name="Nedved B.T."/>
            <person name="Hadfield M.G."/>
        </authorList>
    </citation>
    <scope>NUCLEOTIDE SEQUENCE [LARGE SCALE GENOMIC DNA]</scope>
    <source>
        <strain evidence="1 2">H1</strain>
    </source>
</reference>
<dbReference type="Proteomes" id="UP000256478">
    <property type="component" value="Unassembled WGS sequence"/>
</dbReference>
<dbReference type="PANTHER" id="PTHR37526:SF1">
    <property type="entry name" value="PROTEIN TUSB"/>
    <property type="match status" value="1"/>
</dbReference>
<keyword evidence="1" id="KW-0808">Transferase</keyword>
<dbReference type="AlphaFoldDB" id="A0A3E0TR48"/>
<dbReference type="GO" id="GO:1990228">
    <property type="term" value="C:sulfurtransferase complex"/>
    <property type="evidence" value="ECO:0007669"/>
    <property type="project" value="TreeGrafter"/>
</dbReference>
<sequence length="97" mass="10636">MASIHLIRNSAYSDANILTALSLLNADDLVVFIDDGVYNVSHPGIQQLLVNNIGIQVYVIEHHIQARGITAPVNIEKITMANLVALTDQSTQVITWQ</sequence>
<comment type="caution">
    <text evidence="1">The sequence shown here is derived from an EMBL/GenBank/DDBJ whole genome shotgun (WGS) entry which is preliminary data.</text>
</comment>
<gene>
    <name evidence="1" type="primary">dsrH</name>
    <name evidence="1" type="ORF">DXX93_10645</name>
</gene>
<dbReference type="PANTHER" id="PTHR37526">
    <property type="entry name" value="PROTEIN TUSB"/>
    <property type="match status" value="1"/>
</dbReference>
<dbReference type="InterPro" id="IPR007215">
    <property type="entry name" value="Sulphur_relay_TusB/DsrH"/>
</dbReference>
<name>A0A3E0TR48_9GAMM</name>
<dbReference type="RefSeq" id="WP_116008085.1">
    <property type="nucleotide sequence ID" value="NZ_QUOU01000001.1"/>
</dbReference>
<dbReference type="SUPFAM" id="SSF75169">
    <property type="entry name" value="DsrEFH-like"/>
    <property type="match status" value="1"/>
</dbReference>
<evidence type="ECO:0000313" key="2">
    <source>
        <dbReference type="Proteomes" id="UP000256478"/>
    </source>
</evidence>
<accession>A0A3E0TR48</accession>
<dbReference type="OrthoDB" id="9795117at2"/>
<dbReference type="NCBIfam" id="TIGR03011">
    <property type="entry name" value="sulf_tusB_dsrH"/>
    <property type="match status" value="1"/>
</dbReference>
<evidence type="ECO:0000313" key="1">
    <source>
        <dbReference type="EMBL" id="REL26984.1"/>
    </source>
</evidence>
<dbReference type="EMBL" id="QUOU01000001">
    <property type="protein sequence ID" value="REL26984.1"/>
    <property type="molecule type" value="Genomic_DNA"/>
</dbReference>
<dbReference type="GO" id="GO:0016740">
    <property type="term" value="F:transferase activity"/>
    <property type="evidence" value="ECO:0007669"/>
    <property type="project" value="UniProtKB-KW"/>
</dbReference>
<protein>
    <submittedName>
        <fullName evidence="1">Sulfurtransferase complex subunit TusB</fullName>
    </submittedName>
</protein>
<dbReference type="InterPro" id="IPR027396">
    <property type="entry name" value="DsrEFH-like"/>
</dbReference>
<dbReference type="GO" id="GO:0002143">
    <property type="term" value="P:tRNA wobble position uridine thiolation"/>
    <property type="evidence" value="ECO:0007669"/>
    <property type="project" value="InterPro"/>
</dbReference>
<organism evidence="1 2">
    <name type="scientific">Thalassotalea euphylliae</name>
    <dbReference type="NCBI Taxonomy" id="1655234"/>
    <lineage>
        <taxon>Bacteria</taxon>
        <taxon>Pseudomonadati</taxon>
        <taxon>Pseudomonadota</taxon>
        <taxon>Gammaproteobacteria</taxon>
        <taxon>Alteromonadales</taxon>
        <taxon>Colwelliaceae</taxon>
        <taxon>Thalassotalea</taxon>
    </lineage>
</organism>